<evidence type="ECO:0000313" key="3">
    <source>
        <dbReference type="EMBL" id="KAK9120021.1"/>
    </source>
</evidence>
<dbReference type="SUPFAM" id="SSF56801">
    <property type="entry name" value="Acetyl-CoA synthetase-like"/>
    <property type="match status" value="1"/>
</dbReference>
<evidence type="ECO:0000313" key="4">
    <source>
        <dbReference type="Proteomes" id="UP001419268"/>
    </source>
</evidence>
<gene>
    <name evidence="3" type="ORF">Scep_018114</name>
</gene>
<dbReference type="PANTHER" id="PTHR24096:SF251">
    <property type="entry name" value="4-COUMARATE--COA LIGASE-LIKE 9"/>
    <property type="match status" value="1"/>
</dbReference>
<dbReference type="Gene3D" id="3.30.300.30">
    <property type="match status" value="2"/>
</dbReference>
<dbReference type="InterPro" id="IPR000873">
    <property type="entry name" value="AMP-dep_synth/lig_dom"/>
</dbReference>
<name>A0AAP0IQU9_9MAGN</name>
<keyword evidence="1" id="KW-0436">Ligase</keyword>
<feature type="domain" description="AMP-dependent synthetase/ligase" evidence="2">
    <location>
        <begin position="5"/>
        <end position="53"/>
    </location>
</feature>
<sequence>MMADPNEAKRYGSVGRLNPNVEAKIVDPATGLALPPGHGGEMWFRSPGVMKGYVGDERATADAFDLDGWLKTGDLCVIDNEGFVYVVDRIKELIKYKAYQVPPAELEHLLLSHPDIVDSAVAPYKKLRRVAFIGSIPKTPSGKTLRRELVDFAFSAHSSKLKESRFFRDETGMKLSVSYNRNVPKTLGYVPPRASNEPR</sequence>
<dbReference type="Gene3D" id="3.40.50.12780">
    <property type="entry name" value="N-terminal domain of ligase-like"/>
    <property type="match status" value="1"/>
</dbReference>
<dbReference type="InterPro" id="IPR045851">
    <property type="entry name" value="AMP-bd_C_sf"/>
</dbReference>
<dbReference type="PANTHER" id="PTHR24096">
    <property type="entry name" value="LONG-CHAIN-FATTY-ACID--COA LIGASE"/>
    <property type="match status" value="1"/>
</dbReference>
<keyword evidence="4" id="KW-1185">Reference proteome</keyword>
<dbReference type="AlphaFoldDB" id="A0AAP0IQU9"/>
<evidence type="ECO:0000256" key="1">
    <source>
        <dbReference type="ARBA" id="ARBA00022598"/>
    </source>
</evidence>
<dbReference type="EMBL" id="JBBNAG010000007">
    <property type="protein sequence ID" value="KAK9120021.1"/>
    <property type="molecule type" value="Genomic_DNA"/>
</dbReference>
<dbReference type="GO" id="GO:0016405">
    <property type="term" value="F:CoA-ligase activity"/>
    <property type="evidence" value="ECO:0007669"/>
    <property type="project" value="TreeGrafter"/>
</dbReference>
<dbReference type="Proteomes" id="UP001419268">
    <property type="component" value="Unassembled WGS sequence"/>
</dbReference>
<organism evidence="3 4">
    <name type="scientific">Stephania cephalantha</name>
    <dbReference type="NCBI Taxonomy" id="152367"/>
    <lineage>
        <taxon>Eukaryota</taxon>
        <taxon>Viridiplantae</taxon>
        <taxon>Streptophyta</taxon>
        <taxon>Embryophyta</taxon>
        <taxon>Tracheophyta</taxon>
        <taxon>Spermatophyta</taxon>
        <taxon>Magnoliopsida</taxon>
        <taxon>Ranunculales</taxon>
        <taxon>Menispermaceae</taxon>
        <taxon>Menispermoideae</taxon>
        <taxon>Cissampelideae</taxon>
        <taxon>Stephania</taxon>
    </lineage>
</organism>
<accession>A0AAP0IQU9</accession>
<protein>
    <recommendedName>
        <fullName evidence="2">AMP-dependent synthetase/ligase domain-containing protein</fullName>
    </recommendedName>
</protein>
<evidence type="ECO:0000259" key="2">
    <source>
        <dbReference type="Pfam" id="PF00501"/>
    </source>
</evidence>
<comment type="caution">
    <text evidence="3">The sequence shown here is derived from an EMBL/GenBank/DDBJ whole genome shotgun (WGS) entry which is preliminary data.</text>
</comment>
<dbReference type="InterPro" id="IPR042099">
    <property type="entry name" value="ANL_N_sf"/>
</dbReference>
<dbReference type="Pfam" id="PF00501">
    <property type="entry name" value="AMP-binding"/>
    <property type="match status" value="1"/>
</dbReference>
<proteinExistence type="predicted"/>
<reference evidence="3 4" key="1">
    <citation type="submission" date="2024-01" db="EMBL/GenBank/DDBJ databases">
        <title>Genome assemblies of Stephania.</title>
        <authorList>
            <person name="Yang L."/>
        </authorList>
    </citation>
    <scope>NUCLEOTIDE SEQUENCE [LARGE SCALE GENOMIC DNA]</scope>
    <source>
        <strain evidence="3">JXDWG</strain>
        <tissue evidence="3">Leaf</tissue>
    </source>
</reference>